<dbReference type="PANTHER" id="PTHR12110">
    <property type="entry name" value="HYDROXYPYRUVATE ISOMERASE"/>
    <property type="match status" value="1"/>
</dbReference>
<dbReference type="PIRSF" id="PIRSF036778">
    <property type="entry name" value="UCP036778"/>
    <property type="match status" value="1"/>
</dbReference>
<dbReference type="Proteomes" id="UP000594967">
    <property type="component" value="Chromosome"/>
</dbReference>
<sequence length="278" mass="30838">MTIAPERFCINRKIAPNLDLESFFRLVKKCGLSKVELRNDMPSGKVTDSLSNEQLTALAAKYGIEIITINALGRFNLPDDERALLKNAEVLLSQAQAIHSKALVLCPHCSADDRRSEEQKKTDTLAALKLLAPLFKQYGVQGYVEPLGFGISSLRSSLLTQSLIGDSGAPYKIVLDTFHHYLSEVAQPEFDAQIDIGGIGLVHLSGVEDPRSKSALSDEERIMLSDQDRLESKKQVQNLERLGYTGIYAFEPFSSQLDSWSEADIEREIRQSIALLQA</sequence>
<dbReference type="RefSeq" id="WP_063200681.1">
    <property type="nucleotide sequence ID" value="NZ_CAMITG010000008.1"/>
</dbReference>
<proteinExistence type="predicted"/>
<organism evidence="3 4">
    <name type="scientific">Serratia plymuthica</name>
    <dbReference type="NCBI Taxonomy" id="82996"/>
    <lineage>
        <taxon>Bacteria</taxon>
        <taxon>Pseudomonadati</taxon>
        <taxon>Pseudomonadota</taxon>
        <taxon>Gammaproteobacteria</taxon>
        <taxon>Enterobacterales</taxon>
        <taxon>Yersiniaceae</taxon>
        <taxon>Serratia</taxon>
    </lineage>
</organism>
<dbReference type="EMBL" id="LS483469">
    <property type="protein sequence ID" value="SQI46277.1"/>
    <property type="molecule type" value="Genomic_DNA"/>
</dbReference>
<reference evidence="2 5" key="2">
    <citation type="submission" date="2020-12" db="EMBL/GenBank/DDBJ databases">
        <title>FDA dAtabase for Regulatory Grade micrObial Sequences (FDA-ARGOS): Supporting development and validation of Infectious Disease Dx tests.</title>
        <authorList>
            <person name="Sproer C."/>
            <person name="Gronow S."/>
            <person name="Severitt S."/>
            <person name="Schroder I."/>
            <person name="Tallon L."/>
            <person name="Sadzewicz L."/>
            <person name="Zhao X."/>
            <person name="Boylan J."/>
            <person name="Ott S."/>
            <person name="Bowen H."/>
            <person name="Vavikolanu K."/>
            <person name="Mehta A."/>
            <person name="Aluvathingal J."/>
            <person name="Nadendla S."/>
            <person name="Lowell S."/>
            <person name="Myers T."/>
            <person name="Yan Y."/>
            <person name="Sichtig H."/>
        </authorList>
    </citation>
    <scope>NUCLEOTIDE SEQUENCE [LARGE SCALE GENOMIC DNA]</scope>
    <source>
        <strain evidence="2 5">FDAARGOS_907</strain>
    </source>
</reference>
<evidence type="ECO:0000313" key="4">
    <source>
        <dbReference type="Proteomes" id="UP000248897"/>
    </source>
</evidence>
<evidence type="ECO:0000313" key="3">
    <source>
        <dbReference type="EMBL" id="SQI46277.1"/>
    </source>
</evidence>
<dbReference type="PANTHER" id="PTHR12110:SF21">
    <property type="entry name" value="XYLOSE ISOMERASE-LIKE TIM BARREL DOMAIN-CONTAINING PROTEIN"/>
    <property type="match status" value="1"/>
</dbReference>
<dbReference type="InterPro" id="IPR014621">
    <property type="entry name" value="UCP036778_sugar_epimerase"/>
</dbReference>
<dbReference type="InterPro" id="IPR036237">
    <property type="entry name" value="Xyl_isomerase-like_sf"/>
</dbReference>
<protein>
    <submittedName>
        <fullName evidence="3">Predicted sugar epimerase</fullName>
    </submittedName>
    <submittedName>
        <fullName evidence="2">TIM barrel protein</fullName>
    </submittedName>
</protein>
<dbReference type="Gene3D" id="3.20.20.150">
    <property type="entry name" value="Divalent-metal-dependent TIM barrel enzymes"/>
    <property type="match status" value="1"/>
</dbReference>
<evidence type="ECO:0000259" key="1">
    <source>
        <dbReference type="Pfam" id="PF01261"/>
    </source>
</evidence>
<name>A0A2X4V2F4_SERPL</name>
<dbReference type="SUPFAM" id="SSF51658">
    <property type="entry name" value="Xylose isomerase-like"/>
    <property type="match status" value="1"/>
</dbReference>
<keyword evidence="5" id="KW-1185">Reference proteome</keyword>
<evidence type="ECO:0000313" key="5">
    <source>
        <dbReference type="Proteomes" id="UP000594967"/>
    </source>
</evidence>
<dbReference type="Pfam" id="PF01261">
    <property type="entry name" value="AP_endonuc_2"/>
    <property type="match status" value="1"/>
</dbReference>
<accession>A0A2X4V2F4</accession>
<dbReference type="Proteomes" id="UP000248897">
    <property type="component" value="Chromosome 1"/>
</dbReference>
<dbReference type="EMBL" id="CP065673">
    <property type="protein sequence ID" value="QPS18687.1"/>
    <property type="molecule type" value="Genomic_DNA"/>
</dbReference>
<reference evidence="3 4" key="1">
    <citation type="submission" date="2018-06" db="EMBL/GenBank/DDBJ databases">
        <authorList>
            <consortium name="Pathogen Informatics"/>
            <person name="Doyle S."/>
        </authorList>
    </citation>
    <scope>NUCLEOTIDE SEQUENCE [LARGE SCALE GENOMIC DNA]</scope>
    <source>
        <strain evidence="3 4">NCTC12961</strain>
    </source>
</reference>
<evidence type="ECO:0000313" key="2">
    <source>
        <dbReference type="EMBL" id="QPS18687.1"/>
    </source>
</evidence>
<dbReference type="AlphaFoldDB" id="A0A2X4V2F4"/>
<dbReference type="STRING" id="82996.ADP72_12260"/>
<feature type="domain" description="Xylose isomerase-like TIM barrel" evidence="1">
    <location>
        <begin position="24"/>
        <end position="276"/>
    </location>
</feature>
<dbReference type="InterPro" id="IPR050312">
    <property type="entry name" value="IolE/XylAMocC-like"/>
</dbReference>
<dbReference type="InterPro" id="IPR013022">
    <property type="entry name" value="Xyl_isomerase-like_TIM-brl"/>
</dbReference>
<gene>
    <name evidence="2" type="ORF">I6G64_13795</name>
    <name evidence="3" type="ORF">NCTC12961_05675</name>
</gene>